<dbReference type="AlphaFoldDB" id="A0A1K1RXN7"/>
<dbReference type="Proteomes" id="UP000183788">
    <property type="component" value="Unassembled WGS sequence"/>
</dbReference>
<proteinExistence type="predicted"/>
<sequence length="86" mass="9654">MHACQKWPDLSFNKIQKNAFLKENPHLPVQMGGPIHQNSNLVYCYYSYIPPNARYNSIDPKNNSLLLSASASSASNTLRCAIITSR</sequence>
<protein>
    <submittedName>
        <fullName evidence="1">Uncharacterized protein</fullName>
    </submittedName>
</protein>
<evidence type="ECO:0000313" key="2">
    <source>
        <dbReference type="Proteomes" id="UP000183788"/>
    </source>
</evidence>
<name>A0A1K1RXN7_9BACT</name>
<dbReference type="EMBL" id="FPIZ01000015">
    <property type="protein sequence ID" value="SFW76806.1"/>
    <property type="molecule type" value="Genomic_DNA"/>
</dbReference>
<reference evidence="1 2" key="1">
    <citation type="submission" date="2016-11" db="EMBL/GenBank/DDBJ databases">
        <authorList>
            <person name="Jaros S."/>
            <person name="Januszkiewicz K."/>
            <person name="Wedrychowicz H."/>
        </authorList>
    </citation>
    <scope>NUCLEOTIDE SEQUENCE [LARGE SCALE GENOMIC DNA]</scope>
    <source>
        <strain evidence="1 2">DSM 784</strain>
    </source>
</reference>
<gene>
    <name evidence="1" type="ORF">SAMN05661012_04417</name>
</gene>
<evidence type="ECO:0000313" key="1">
    <source>
        <dbReference type="EMBL" id="SFW76806.1"/>
    </source>
</evidence>
<accession>A0A1K1RXN7</accession>
<organism evidence="1 2">
    <name type="scientific">Chitinophaga sancti</name>
    <dbReference type="NCBI Taxonomy" id="1004"/>
    <lineage>
        <taxon>Bacteria</taxon>
        <taxon>Pseudomonadati</taxon>
        <taxon>Bacteroidota</taxon>
        <taxon>Chitinophagia</taxon>
        <taxon>Chitinophagales</taxon>
        <taxon>Chitinophagaceae</taxon>
        <taxon>Chitinophaga</taxon>
    </lineage>
</organism>